<dbReference type="HOGENOM" id="CLU_153387_0_0_1"/>
<dbReference type="InParanoid" id="A0A0D0A5F9"/>
<sequence length="106" mass="12237">LTRDYYEPQHCWPYHTGKPTISSRHGDEGHNLIHEWLAITRSKDYQEAFQLGRSKPDQPYTMPYRGGMLCAYRLPIIPASQAIVIKDRGSMTIQPLSKLDIQILQP</sequence>
<keyword evidence="2" id="KW-1185">Reference proteome</keyword>
<evidence type="ECO:0000313" key="2">
    <source>
        <dbReference type="Proteomes" id="UP000054485"/>
    </source>
</evidence>
<gene>
    <name evidence="1" type="ORF">CY34DRAFT_813609</name>
</gene>
<dbReference type="AlphaFoldDB" id="A0A0D0A5F9"/>
<accession>A0A0D0A5F9</accession>
<organism evidence="1 2">
    <name type="scientific">Suillus luteus UH-Slu-Lm8-n1</name>
    <dbReference type="NCBI Taxonomy" id="930992"/>
    <lineage>
        <taxon>Eukaryota</taxon>
        <taxon>Fungi</taxon>
        <taxon>Dikarya</taxon>
        <taxon>Basidiomycota</taxon>
        <taxon>Agaricomycotina</taxon>
        <taxon>Agaricomycetes</taxon>
        <taxon>Agaricomycetidae</taxon>
        <taxon>Boletales</taxon>
        <taxon>Suillineae</taxon>
        <taxon>Suillaceae</taxon>
        <taxon>Suillus</taxon>
    </lineage>
</organism>
<proteinExistence type="predicted"/>
<dbReference type="Proteomes" id="UP000054485">
    <property type="component" value="Unassembled WGS sequence"/>
</dbReference>
<feature type="non-terminal residue" evidence="1">
    <location>
        <position position="1"/>
    </location>
</feature>
<evidence type="ECO:0000313" key="1">
    <source>
        <dbReference type="EMBL" id="KIK33419.1"/>
    </source>
</evidence>
<name>A0A0D0A5F9_9AGAM</name>
<protein>
    <submittedName>
        <fullName evidence="1">Uncharacterized protein</fullName>
    </submittedName>
</protein>
<dbReference type="EMBL" id="KN835947">
    <property type="protein sequence ID" value="KIK33419.1"/>
    <property type="molecule type" value="Genomic_DNA"/>
</dbReference>
<reference evidence="2" key="2">
    <citation type="submission" date="2015-01" db="EMBL/GenBank/DDBJ databases">
        <title>Evolutionary Origins and Diversification of the Mycorrhizal Mutualists.</title>
        <authorList>
            <consortium name="DOE Joint Genome Institute"/>
            <consortium name="Mycorrhizal Genomics Consortium"/>
            <person name="Kohler A."/>
            <person name="Kuo A."/>
            <person name="Nagy L.G."/>
            <person name="Floudas D."/>
            <person name="Copeland A."/>
            <person name="Barry K.W."/>
            <person name="Cichocki N."/>
            <person name="Veneault-Fourrey C."/>
            <person name="LaButti K."/>
            <person name="Lindquist E.A."/>
            <person name="Lipzen A."/>
            <person name="Lundell T."/>
            <person name="Morin E."/>
            <person name="Murat C."/>
            <person name="Riley R."/>
            <person name="Ohm R."/>
            <person name="Sun H."/>
            <person name="Tunlid A."/>
            <person name="Henrissat B."/>
            <person name="Grigoriev I.V."/>
            <person name="Hibbett D.S."/>
            <person name="Martin F."/>
        </authorList>
    </citation>
    <scope>NUCLEOTIDE SEQUENCE [LARGE SCALE GENOMIC DNA]</scope>
    <source>
        <strain evidence="2">UH-Slu-Lm8-n1</strain>
    </source>
</reference>
<reference evidence="1 2" key="1">
    <citation type="submission" date="2014-04" db="EMBL/GenBank/DDBJ databases">
        <authorList>
            <consortium name="DOE Joint Genome Institute"/>
            <person name="Kuo A."/>
            <person name="Ruytinx J."/>
            <person name="Rineau F."/>
            <person name="Colpaert J."/>
            <person name="Kohler A."/>
            <person name="Nagy L.G."/>
            <person name="Floudas D."/>
            <person name="Copeland A."/>
            <person name="Barry K.W."/>
            <person name="Cichocki N."/>
            <person name="Veneault-Fourrey C."/>
            <person name="LaButti K."/>
            <person name="Lindquist E.A."/>
            <person name="Lipzen A."/>
            <person name="Lundell T."/>
            <person name="Morin E."/>
            <person name="Murat C."/>
            <person name="Sun H."/>
            <person name="Tunlid A."/>
            <person name="Henrissat B."/>
            <person name="Grigoriev I.V."/>
            <person name="Hibbett D.S."/>
            <person name="Martin F."/>
            <person name="Nordberg H.P."/>
            <person name="Cantor M.N."/>
            <person name="Hua S.X."/>
        </authorList>
    </citation>
    <scope>NUCLEOTIDE SEQUENCE [LARGE SCALE GENOMIC DNA]</scope>
    <source>
        <strain evidence="1 2">UH-Slu-Lm8-n1</strain>
    </source>
</reference>